<feature type="domain" description="Immunoglobulin V-set" evidence="7">
    <location>
        <begin position="24"/>
        <end position="105"/>
    </location>
</feature>
<evidence type="ECO:0000313" key="9">
    <source>
        <dbReference type="Proteomes" id="UP000823561"/>
    </source>
</evidence>
<dbReference type="Gene3D" id="2.60.40.10">
    <property type="entry name" value="Immunoglobulins"/>
    <property type="match status" value="1"/>
</dbReference>
<comment type="subcellular location">
    <subcellularLocation>
        <location evidence="1">Membrane</location>
    </subcellularLocation>
</comment>
<dbReference type="InterPro" id="IPR013106">
    <property type="entry name" value="Ig_V-set"/>
</dbReference>
<dbReference type="GO" id="GO:0016020">
    <property type="term" value="C:membrane"/>
    <property type="evidence" value="ECO:0007669"/>
    <property type="project" value="UniProtKB-SubCell"/>
</dbReference>
<gene>
    <name evidence="8" type="ORF">AALO_G00002040</name>
</gene>
<dbReference type="SUPFAM" id="SSF48726">
    <property type="entry name" value="Immunoglobulin"/>
    <property type="match status" value="1"/>
</dbReference>
<accession>A0AAV6HDA4</accession>
<sequence length="310" mass="34517">MCLSVVLLILVNLLQTAGSPVSSLFSQTGGSVTLEFQQQQQLERESMDLIQWYFGQHKIMKYLPHQGTFTVFTHKGRVEFNNETFSVELKNLQKNDSGLYRGEIHAGKTDVKVEHKLSVLDPVEAPVLSVVSNWFSSDSCNVTVICRGHDLSLNTTCNNITCSPEQRAFNDSTLTFSVRDSRIICDHKNRVSWRNVTMEINQLCPLYLESTIVGNPVWIVWFSCGFGACCAGLFWCIRKRKQMGAGGAHTDFAKITVTSAQQSPDPEASIYSTVQDVKSSVTEESPYDEVTTLTSVQSATSVYSMLQPTS</sequence>
<keyword evidence="2 6" id="KW-0732">Signal</keyword>
<dbReference type="Proteomes" id="UP000823561">
    <property type="component" value="Chromosome 1"/>
</dbReference>
<evidence type="ECO:0000313" key="8">
    <source>
        <dbReference type="EMBL" id="KAG5285315.1"/>
    </source>
</evidence>
<keyword evidence="4" id="KW-0325">Glycoprotein</keyword>
<evidence type="ECO:0000256" key="6">
    <source>
        <dbReference type="SAM" id="SignalP"/>
    </source>
</evidence>
<feature type="transmembrane region" description="Helical" evidence="5">
    <location>
        <begin position="218"/>
        <end position="237"/>
    </location>
</feature>
<keyword evidence="5" id="KW-0812">Transmembrane</keyword>
<organism evidence="8 9">
    <name type="scientific">Alosa alosa</name>
    <name type="common">allis shad</name>
    <dbReference type="NCBI Taxonomy" id="278164"/>
    <lineage>
        <taxon>Eukaryota</taxon>
        <taxon>Metazoa</taxon>
        <taxon>Chordata</taxon>
        <taxon>Craniata</taxon>
        <taxon>Vertebrata</taxon>
        <taxon>Euteleostomi</taxon>
        <taxon>Actinopterygii</taxon>
        <taxon>Neopterygii</taxon>
        <taxon>Teleostei</taxon>
        <taxon>Clupei</taxon>
        <taxon>Clupeiformes</taxon>
        <taxon>Clupeoidei</taxon>
        <taxon>Clupeidae</taxon>
        <taxon>Alosa</taxon>
    </lineage>
</organism>
<dbReference type="PANTHER" id="PTHR12080:SF56">
    <property type="entry name" value="NATURAL KILLER CELL RECEPTOR 2B4"/>
    <property type="match status" value="1"/>
</dbReference>
<feature type="chain" id="PRO_5043507199" description="Immunoglobulin V-set domain-containing protein" evidence="6">
    <location>
        <begin position="19"/>
        <end position="310"/>
    </location>
</feature>
<dbReference type="InterPro" id="IPR013783">
    <property type="entry name" value="Ig-like_fold"/>
</dbReference>
<dbReference type="InterPro" id="IPR036179">
    <property type="entry name" value="Ig-like_dom_sf"/>
</dbReference>
<evidence type="ECO:0000259" key="7">
    <source>
        <dbReference type="Pfam" id="PF07686"/>
    </source>
</evidence>
<keyword evidence="9" id="KW-1185">Reference proteome</keyword>
<feature type="signal peptide" evidence="6">
    <location>
        <begin position="1"/>
        <end position="18"/>
    </location>
</feature>
<dbReference type="EMBL" id="JADWDJ010000001">
    <property type="protein sequence ID" value="KAG5285315.1"/>
    <property type="molecule type" value="Genomic_DNA"/>
</dbReference>
<proteinExistence type="predicted"/>
<keyword evidence="3 5" id="KW-0472">Membrane</keyword>
<evidence type="ECO:0000256" key="3">
    <source>
        <dbReference type="ARBA" id="ARBA00023136"/>
    </source>
</evidence>
<dbReference type="InterPro" id="IPR015631">
    <property type="entry name" value="CD2/SLAM_rcpt"/>
</dbReference>
<comment type="caution">
    <text evidence="8">The sequence shown here is derived from an EMBL/GenBank/DDBJ whole genome shotgun (WGS) entry which is preliminary data.</text>
</comment>
<reference evidence="8 9" key="1">
    <citation type="submission" date="2020-10" db="EMBL/GenBank/DDBJ databases">
        <title>Chromosome-scale genome assembly of the Allis shad, Alosa alosa.</title>
        <authorList>
            <person name="Margot Z."/>
            <person name="Christophe K."/>
            <person name="Cabau C."/>
            <person name="Louis A."/>
            <person name="Berthelot C."/>
            <person name="Parey E."/>
            <person name="Roest Crollius H."/>
            <person name="Montfort J."/>
            <person name="Robinson-Rechavi M."/>
            <person name="Bucao C."/>
            <person name="Bouchez O."/>
            <person name="Gislard M."/>
            <person name="Lluch J."/>
            <person name="Milhes M."/>
            <person name="Lampietro C."/>
            <person name="Lopez Roques C."/>
            <person name="Donnadieu C."/>
            <person name="Braasch I."/>
            <person name="Desvignes T."/>
            <person name="Postlethwait J."/>
            <person name="Bobe J."/>
            <person name="Guiguen Y."/>
        </authorList>
    </citation>
    <scope>NUCLEOTIDE SEQUENCE [LARGE SCALE GENOMIC DNA]</scope>
    <source>
        <strain evidence="8">M-15738</strain>
        <tissue evidence="8">Blood</tissue>
    </source>
</reference>
<name>A0AAV6HDA4_9TELE</name>
<protein>
    <recommendedName>
        <fullName evidence="7">Immunoglobulin V-set domain-containing protein</fullName>
    </recommendedName>
</protein>
<evidence type="ECO:0000256" key="4">
    <source>
        <dbReference type="ARBA" id="ARBA00023180"/>
    </source>
</evidence>
<evidence type="ECO:0000256" key="5">
    <source>
        <dbReference type="SAM" id="Phobius"/>
    </source>
</evidence>
<evidence type="ECO:0000256" key="2">
    <source>
        <dbReference type="ARBA" id="ARBA00022729"/>
    </source>
</evidence>
<evidence type="ECO:0000256" key="1">
    <source>
        <dbReference type="ARBA" id="ARBA00004370"/>
    </source>
</evidence>
<dbReference type="PANTHER" id="PTHR12080">
    <property type="entry name" value="SIGNALING LYMPHOCYTIC ACTIVATION MOLECULE"/>
    <property type="match status" value="1"/>
</dbReference>
<dbReference type="Pfam" id="PF07686">
    <property type="entry name" value="V-set"/>
    <property type="match status" value="1"/>
</dbReference>
<keyword evidence="5" id="KW-1133">Transmembrane helix</keyword>
<dbReference type="AlphaFoldDB" id="A0AAV6HDA4"/>